<feature type="region of interest" description="Disordered" evidence="1">
    <location>
        <begin position="139"/>
        <end position="165"/>
    </location>
</feature>
<feature type="chain" id="PRO_5008265651" description="Cell surface protein" evidence="2">
    <location>
        <begin position="21"/>
        <end position="255"/>
    </location>
</feature>
<reference evidence="4" key="1">
    <citation type="submission" date="2014-12" db="EMBL/GenBank/DDBJ databases">
        <title>Genome Sequence of Valsa Canker Pathogens Uncovers a Specific Adaption of Colonization on Woody Bark.</title>
        <authorList>
            <person name="Yin Z."/>
            <person name="Liu H."/>
            <person name="Gao X."/>
            <person name="Li Z."/>
            <person name="Song N."/>
            <person name="Ke X."/>
            <person name="Dai Q."/>
            <person name="Wu Y."/>
            <person name="Sun Y."/>
            <person name="Xu J.-R."/>
            <person name="Kang Z.K."/>
            <person name="Wang L."/>
            <person name="Huang L."/>
        </authorList>
    </citation>
    <scope>NUCLEOTIDE SEQUENCE [LARGE SCALE GENOMIC DNA]</scope>
    <source>
        <strain evidence="4">SXYL134</strain>
    </source>
</reference>
<accession>A0A194UMH5</accession>
<protein>
    <recommendedName>
        <fullName evidence="5">Cell surface protein</fullName>
    </recommendedName>
</protein>
<feature type="signal peptide" evidence="2">
    <location>
        <begin position="1"/>
        <end position="20"/>
    </location>
</feature>
<evidence type="ECO:0000313" key="4">
    <source>
        <dbReference type="Proteomes" id="UP000078576"/>
    </source>
</evidence>
<evidence type="ECO:0008006" key="5">
    <source>
        <dbReference type="Google" id="ProtNLM"/>
    </source>
</evidence>
<evidence type="ECO:0000256" key="2">
    <source>
        <dbReference type="SAM" id="SignalP"/>
    </source>
</evidence>
<gene>
    <name evidence="3" type="ORF">VP1G_00003</name>
</gene>
<keyword evidence="4" id="KW-1185">Reference proteome</keyword>
<dbReference type="EMBL" id="KN714666">
    <property type="protein sequence ID" value="KUI52865.1"/>
    <property type="molecule type" value="Genomic_DNA"/>
</dbReference>
<keyword evidence="2" id="KW-0732">Signal</keyword>
<dbReference type="InterPro" id="IPR021476">
    <property type="entry name" value="Egh16-like"/>
</dbReference>
<dbReference type="Pfam" id="PF11327">
    <property type="entry name" value="Egh16-like"/>
    <property type="match status" value="1"/>
</dbReference>
<dbReference type="PANTHER" id="PTHR34618">
    <property type="entry name" value="SURFACE PROTEIN MAS1, PUTATIVE-RELATED"/>
    <property type="match status" value="1"/>
</dbReference>
<dbReference type="AlphaFoldDB" id="A0A194UMH5"/>
<evidence type="ECO:0000256" key="1">
    <source>
        <dbReference type="SAM" id="MobiDB-lite"/>
    </source>
</evidence>
<sequence>MHAQIQAIILALAATPLVSAHGKIAVVTGDLGGNGTALGIKGAVVPGAGPNYKTEVDTTVFWSKDIATDEDIGFTESGSGNNQLEDLAQAMELSGSTLPQVSSGGSVSGTYHIVTTDGAGPIEALVDETASAKWSEAKQATVTKQPPGEDGNIAAPANSDNDKRSLSGMLRRGLVKMGLVQKRAENVNEDYPFEVEIPAGTSCSGTINGISNLCLVKISNNNDNGPFGGVFAVQMSGSNSTARVRRTAKFYPDMA</sequence>
<evidence type="ECO:0000313" key="3">
    <source>
        <dbReference type="EMBL" id="KUI52865.1"/>
    </source>
</evidence>
<dbReference type="PANTHER" id="PTHR34618:SF4">
    <property type="entry name" value="CAS1"/>
    <property type="match status" value="1"/>
</dbReference>
<proteinExistence type="predicted"/>
<name>A0A194UMH5_CYTMA</name>
<dbReference type="Proteomes" id="UP000078576">
    <property type="component" value="Unassembled WGS sequence"/>
</dbReference>
<dbReference type="OrthoDB" id="5418436at2759"/>
<organism evidence="3 4">
    <name type="scientific">Cytospora mali</name>
    <name type="common">Apple Valsa canker fungus</name>
    <name type="synonym">Valsa mali</name>
    <dbReference type="NCBI Taxonomy" id="578113"/>
    <lineage>
        <taxon>Eukaryota</taxon>
        <taxon>Fungi</taxon>
        <taxon>Dikarya</taxon>
        <taxon>Ascomycota</taxon>
        <taxon>Pezizomycotina</taxon>
        <taxon>Sordariomycetes</taxon>
        <taxon>Sordariomycetidae</taxon>
        <taxon>Diaporthales</taxon>
        <taxon>Cytosporaceae</taxon>
        <taxon>Cytospora</taxon>
    </lineage>
</organism>